<feature type="region of interest" description="Disordered" evidence="1">
    <location>
        <begin position="109"/>
        <end position="129"/>
    </location>
</feature>
<reference evidence="2" key="1">
    <citation type="submission" date="2022-03" db="EMBL/GenBank/DDBJ databases">
        <title>A functionally conserved STORR gene fusion in Papaver species that diverged 16.8 million years ago.</title>
        <authorList>
            <person name="Catania T."/>
        </authorList>
    </citation>
    <scope>NUCLEOTIDE SEQUENCE</scope>
    <source>
        <strain evidence="2">S-191538</strain>
    </source>
</reference>
<dbReference type="AlphaFoldDB" id="A0AA42AX95"/>
<keyword evidence="3" id="KW-1185">Reference proteome</keyword>
<accession>A0AA42AX95</accession>
<sequence length="129" mass="14594">MKRVRRVRFAETEADCPVISKPNPYTPPAKQALPPTFEEPKTSEYAFYKKLRKDAGGNFNSHTRKKQDTPVEKFEANNPIGELSSTHNPVKSDVLRRSLMPVAMVTPIKVRSPLLSRSSKLSPRESRNS</sequence>
<protein>
    <submittedName>
        <fullName evidence="2">Uncharacterized protein</fullName>
    </submittedName>
</protein>
<feature type="non-terminal residue" evidence="2">
    <location>
        <position position="1"/>
    </location>
</feature>
<proteinExistence type="predicted"/>
<dbReference type="Proteomes" id="UP001177140">
    <property type="component" value="Unassembled WGS sequence"/>
</dbReference>
<evidence type="ECO:0000313" key="3">
    <source>
        <dbReference type="Proteomes" id="UP001177140"/>
    </source>
</evidence>
<evidence type="ECO:0000313" key="2">
    <source>
        <dbReference type="EMBL" id="MCL7043783.1"/>
    </source>
</evidence>
<gene>
    <name evidence="2" type="ORF">MKW94_009375</name>
</gene>
<feature type="compositionally biased region" description="Low complexity" evidence="1">
    <location>
        <begin position="111"/>
        <end position="121"/>
    </location>
</feature>
<name>A0AA42AX95_PAPNU</name>
<feature type="non-terminal residue" evidence="2">
    <location>
        <position position="129"/>
    </location>
</feature>
<evidence type="ECO:0000256" key="1">
    <source>
        <dbReference type="SAM" id="MobiDB-lite"/>
    </source>
</evidence>
<feature type="region of interest" description="Disordered" evidence="1">
    <location>
        <begin position="17"/>
        <end position="38"/>
    </location>
</feature>
<dbReference type="EMBL" id="JAJJMA010250590">
    <property type="protein sequence ID" value="MCL7043783.1"/>
    <property type="molecule type" value="Genomic_DNA"/>
</dbReference>
<comment type="caution">
    <text evidence="2">The sequence shown here is derived from an EMBL/GenBank/DDBJ whole genome shotgun (WGS) entry which is preliminary data.</text>
</comment>
<organism evidence="2 3">
    <name type="scientific">Papaver nudicaule</name>
    <name type="common">Iceland poppy</name>
    <dbReference type="NCBI Taxonomy" id="74823"/>
    <lineage>
        <taxon>Eukaryota</taxon>
        <taxon>Viridiplantae</taxon>
        <taxon>Streptophyta</taxon>
        <taxon>Embryophyta</taxon>
        <taxon>Tracheophyta</taxon>
        <taxon>Spermatophyta</taxon>
        <taxon>Magnoliopsida</taxon>
        <taxon>Ranunculales</taxon>
        <taxon>Papaveraceae</taxon>
        <taxon>Papaveroideae</taxon>
        <taxon>Papaver</taxon>
    </lineage>
</organism>